<gene>
    <name evidence="2" type="ORF">CHU93_00505</name>
</gene>
<dbReference type="PANTHER" id="PTHR11559">
    <property type="entry name" value="CARBOXYLESTERASE"/>
    <property type="match status" value="1"/>
</dbReference>
<dbReference type="SUPFAM" id="SSF53474">
    <property type="entry name" value="alpha/beta-Hydrolases"/>
    <property type="match status" value="1"/>
</dbReference>
<evidence type="ECO:0000313" key="2">
    <source>
        <dbReference type="EMBL" id="OYQ37478.1"/>
    </source>
</evidence>
<sequence length="583" mass="62331">MVGQLGVEGWPARAWRMRRRQRDHHQPARVTAMLSVSTFRRLIAALCLAACEQVQAAAPPPVIVTPAGTLQGAMEAGLKVFRGVPFAVPPVGDYRWRDSVMAPPWRGTRAAIVSAPPCAQRDFGWNHSVAVRSSEDCLYLNIWVPRSAGPRHRLPVMVFFHGGSNIGGSATGDSELDPPYDGALLARHDVVVVTASYRVGVFGYLAHPELTAESPHRSSGNYGLSDMVMALRWLQLNIAAFGGDPGRVTAIGQSAGAWNIGLLMTSPAARGLFHWAILHSGNVVDAGPPDIDLAAAEAHGSMVAARLGVAGTGSIAAMRAMPPDKIFAAFTRRPDQTRLSIPTPIADGHYAQALPALAVRDGRDMAIPLIVGNTARDGDFQNMGTRGSAAARLAASDANRPLAGALPETPLSDAGRKILADFYTDPNLRADALALYLAPGAGNRDIAASTDINFRCGAVALARWHSRVAPTWRFEFSHGYEPLGAVHIWDMQYLFGVLSPPADQPRDHNLVRSLQRYWANFARTGNPNGGGLPGWPTADDRGAGLRFASNGPVAVTHEALPECRLFDRQIAATLEAGQPAQTR</sequence>
<feature type="domain" description="Carboxylesterase type B" evidence="1">
    <location>
        <begin position="61"/>
        <end position="540"/>
    </location>
</feature>
<reference evidence="2 3" key="1">
    <citation type="submission" date="2017-07" db="EMBL/GenBank/DDBJ databases">
        <title>Sandarakinorhabdus cyanobacteriorum sp. nov., a novel bacterium isolated from cyanobacterial aggregates in a eutrophic lake.</title>
        <authorList>
            <person name="Cai H."/>
        </authorList>
    </citation>
    <scope>NUCLEOTIDE SEQUENCE [LARGE SCALE GENOMIC DNA]</scope>
    <source>
        <strain evidence="2 3">TH057</strain>
    </source>
</reference>
<dbReference type="OrthoDB" id="9775851at2"/>
<dbReference type="PROSITE" id="PS00941">
    <property type="entry name" value="CARBOXYLESTERASE_B_2"/>
    <property type="match status" value="1"/>
</dbReference>
<dbReference type="InterPro" id="IPR019819">
    <property type="entry name" value="Carboxylesterase_B_CS"/>
</dbReference>
<evidence type="ECO:0000313" key="3">
    <source>
        <dbReference type="Proteomes" id="UP000216991"/>
    </source>
</evidence>
<dbReference type="Pfam" id="PF00135">
    <property type="entry name" value="COesterase"/>
    <property type="match status" value="1"/>
</dbReference>
<dbReference type="AlphaFoldDB" id="A0A255Z7N2"/>
<proteinExistence type="predicted"/>
<protein>
    <recommendedName>
        <fullName evidence="1">Carboxylesterase type B domain-containing protein</fullName>
    </recommendedName>
</protein>
<dbReference type="InterPro" id="IPR002018">
    <property type="entry name" value="CarbesteraseB"/>
</dbReference>
<accession>A0A255Z7N2</accession>
<dbReference type="InterPro" id="IPR029058">
    <property type="entry name" value="AB_hydrolase_fold"/>
</dbReference>
<keyword evidence="3" id="KW-1185">Reference proteome</keyword>
<name>A0A255Z7N2_9SPHN</name>
<dbReference type="EMBL" id="NOXT01000026">
    <property type="protein sequence ID" value="OYQ37478.1"/>
    <property type="molecule type" value="Genomic_DNA"/>
</dbReference>
<comment type="caution">
    <text evidence="2">The sequence shown here is derived from an EMBL/GenBank/DDBJ whole genome shotgun (WGS) entry which is preliminary data.</text>
</comment>
<evidence type="ECO:0000259" key="1">
    <source>
        <dbReference type="Pfam" id="PF00135"/>
    </source>
</evidence>
<organism evidence="2 3">
    <name type="scientific">Sandarakinorhabdus cyanobacteriorum</name>
    <dbReference type="NCBI Taxonomy" id="1981098"/>
    <lineage>
        <taxon>Bacteria</taxon>
        <taxon>Pseudomonadati</taxon>
        <taxon>Pseudomonadota</taxon>
        <taxon>Alphaproteobacteria</taxon>
        <taxon>Sphingomonadales</taxon>
        <taxon>Sphingosinicellaceae</taxon>
        <taxon>Sandarakinorhabdus</taxon>
    </lineage>
</organism>
<dbReference type="RefSeq" id="WP_094472270.1">
    <property type="nucleotide sequence ID" value="NZ_NOXT01000026.1"/>
</dbReference>
<dbReference type="Proteomes" id="UP000216991">
    <property type="component" value="Unassembled WGS sequence"/>
</dbReference>
<dbReference type="InterPro" id="IPR050309">
    <property type="entry name" value="Type-B_Carboxylest/Lipase"/>
</dbReference>
<dbReference type="Gene3D" id="3.40.50.1820">
    <property type="entry name" value="alpha/beta hydrolase"/>
    <property type="match status" value="1"/>
</dbReference>